<accession>A0ABV8R9J0</accession>
<reference evidence="3" key="1">
    <citation type="journal article" date="2019" name="Int. J. Syst. Evol. Microbiol.">
        <title>The Global Catalogue of Microorganisms (GCM) 10K type strain sequencing project: providing services to taxonomists for standard genome sequencing and annotation.</title>
        <authorList>
            <consortium name="The Broad Institute Genomics Platform"/>
            <consortium name="The Broad Institute Genome Sequencing Center for Infectious Disease"/>
            <person name="Wu L."/>
            <person name="Ma J."/>
        </authorList>
    </citation>
    <scope>NUCLEOTIDE SEQUENCE [LARGE SCALE GENOMIC DNA]</scope>
    <source>
        <strain evidence="3">CECT 8655</strain>
    </source>
</reference>
<gene>
    <name evidence="2" type="ORF">ACFOWD_04080</name>
</gene>
<keyword evidence="1" id="KW-0812">Transmembrane</keyword>
<name>A0ABV8R9J0_9FLAO</name>
<keyword evidence="3" id="KW-1185">Reference proteome</keyword>
<evidence type="ECO:0000256" key="1">
    <source>
        <dbReference type="SAM" id="Phobius"/>
    </source>
</evidence>
<dbReference type="RefSeq" id="WP_377408343.1">
    <property type="nucleotide sequence ID" value="NZ_JBHSCY010000001.1"/>
</dbReference>
<dbReference type="Proteomes" id="UP001595826">
    <property type="component" value="Unassembled WGS sequence"/>
</dbReference>
<evidence type="ECO:0000313" key="3">
    <source>
        <dbReference type="Proteomes" id="UP001595826"/>
    </source>
</evidence>
<keyword evidence="1" id="KW-1133">Transmembrane helix</keyword>
<sequence length="130" mass="15128">MRKINFKNLSFIFYLISLFLPVFLGAEVYGIFALISGFLGFIEPNIYIVLPWFSNALFLFNFTFESKIGNFKFLLSFLTITCSLFTFGIETIPLDEGGAYTNVKPNFGFYIWIISYLFLLLSQVRNYKKK</sequence>
<comment type="caution">
    <text evidence="2">The sequence shown here is derived from an EMBL/GenBank/DDBJ whole genome shotgun (WGS) entry which is preliminary data.</text>
</comment>
<feature type="transmembrane region" description="Helical" evidence="1">
    <location>
        <begin position="45"/>
        <end position="64"/>
    </location>
</feature>
<feature type="transmembrane region" description="Helical" evidence="1">
    <location>
        <begin position="12"/>
        <end position="39"/>
    </location>
</feature>
<proteinExistence type="predicted"/>
<evidence type="ECO:0000313" key="2">
    <source>
        <dbReference type="EMBL" id="MFC4268078.1"/>
    </source>
</evidence>
<organism evidence="2 3">
    <name type="scientific">Polaribacter marinivivus</name>
    <dbReference type="NCBI Taxonomy" id="1524260"/>
    <lineage>
        <taxon>Bacteria</taxon>
        <taxon>Pseudomonadati</taxon>
        <taxon>Bacteroidota</taxon>
        <taxon>Flavobacteriia</taxon>
        <taxon>Flavobacteriales</taxon>
        <taxon>Flavobacteriaceae</taxon>
    </lineage>
</organism>
<feature type="transmembrane region" description="Helical" evidence="1">
    <location>
        <begin position="71"/>
        <end position="89"/>
    </location>
</feature>
<protein>
    <submittedName>
        <fullName evidence="2">Uncharacterized protein</fullName>
    </submittedName>
</protein>
<feature type="transmembrane region" description="Helical" evidence="1">
    <location>
        <begin position="109"/>
        <end position="127"/>
    </location>
</feature>
<keyword evidence="1" id="KW-0472">Membrane</keyword>
<dbReference type="EMBL" id="JBHSCY010000001">
    <property type="protein sequence ID" value="MFC4268078.1"/>
    <property type="molecule type" value="Genomic_DNA"/>
</dbReference>